<keyword evidence="3" id="KW-1003">Cell membrane</keyword>
<dbReference type="PANTHER" id="PTHR43163:SF6">
    <property type="entry name" value="DIPEPTIDE TRANSPORT SYSTEM PERMEASE PROTEIN DPPB-RELATED"/>
    <property type="match status" value="1"/>
</dbReference>
<feature type="domain" description="ABC transporter type 1 GsiC-like N-terminal" evidence="5">
    <location>
        <begin position="1"/>
        <end position="112"/>
    </location>
</feature>
<reference evidence="6" key="1">
    <citation type="journal article" date="2014" name="Front. Microbiol.">
        <title>High frequency of phylogenetically diverse reductive dehalogenase-homologous genes in deep subseafloor sedimentary metagenomes.</title>
        <authorList>
            <person name="Kawai M."/>
            <person name="Futagami T."/>
            <person name="Toyoda A."/>
            <person name="Takaki Y."/>
            <person name="Nishi S."/>
            <person name="Hori S."/>
            <person name="Arai W."/>
            <person name="Tsubouchi T."/>
            <person name="Morono Y."/>
            <person name="Uchiyama I."/>
            <person name="Ito T."/>
            <person name="Fujiyama A."/>
            <person name="Inagaki F."/>
            <person name="Takami H."/>
        </authorList>
    </citation>
    <scope>NUCLEOTIDE SEQUENCE</scope>
    <source>
        <strain evidence="6">Expedition CK06-06</strain>
    </source>
</reference>
<gene>
    <name evidence="6" type="ORF">S06H3_44411</name>
</gene>
<organism evidence="6">
    <name type="scientific">marine sediment metagenome</name>
    <dbReference type="NCBI Taxonomy" id="412755"/>
    <lineage>
        <taxon>unclassified sequences</taxon>
        <taxon>metagenomes</taxon>
        <taxon>ecological metagenomes</taxon>
    </lineage>
</organism>
<accession>X1N6W1</accession>
<dbReference type="Pfam" id="PF19300">
    <property type="entry name" value="BPD_transp_1_N"/>
    <property type="match status" value="1"/>
</dbReference>
<keyword evidence="4" id="KW-1133">Transmembrane helix</keyword>
<evidence type="ECO:0000256" key="3">
    <source>
        <dbReference type="ARBA" id="ARBA00022475"/>
    </source>
</evidence>
<dbReference type="GO" id="GO:0071916">
    <property type="term" value="F:dipeptide transmembrane transporter activity"/>
    <property type="evidence" value="ECO:0007669"/>
    <property type="project" value="TreeGrafter"/>
</dbReference>
<protein>
    <recommendedName>
        <fullName evidence="5">ABC transporter type 1 GsiC-like N-terminal domain-containing protein</fullName>
    </recommendedName>
</protein>
<name>X1N6W1_9ZZZZ</name>
<comment type="caution">
    <text evidence="6">The sequence shown here is derived from an EMBL/GenBank/DDBJ whole genome shotgun (WGS) entry which is preliminary data.</text>
</comment>
<evidence type="ECO:0000256" key="1">
    <source>
        <dbReference type="ARBA" id="ARBA00004651"/>
    </source>
</evidence>
<keyword evidence="2" id="KW-0813">Transport</keyword>
<keyword evidence="4" id="KW-0472">Membrane</keyword>
<dbReference type="EMBL" id="BARV01027616">
    <property type="protein sequence ID" value="GAI39333.1"/>
    <property type="molecule type" value="Genomic_DNA"/>
</dbReference>
<dbReference type="GO" id="GO:0005886">
    <property type="term" value="C:plasma membrane"/>
    <property type="evidence" value="ECO:0007669"/>
    <property type="project" value="UniProtKB-SubCell"/>
</dbReference>
<dbReference type="AlphaFoldDB" id="X1N6W1"/>
<evidence type="ECO:0000313" key="6">
    <source>
        <dbReference type="EMBL" id="GAI39333.1"/>
    </source>
</evidence>
<feature type="transmembrane region" description="Helical" evidence="4">
    <location>
        <begin position="9"/>
        <end position="30"/>
    </location>
</feature>
<feature type="transmembrane region" description="Helical" evidence="4">
    <location>
        <begin position="101"/>
        <end position="125"/>
    </location>
</feature>
<keyword evidence="4" id="KW-0812">Transmembrane</keyword>
<dbReference type="InterPro" id="IPR045621">
    <property type="entry name" value="BPD_transp_1_N"/>
</dbReference>
<evidence type="ECO:0000256" key="4">
    <source>
        <dbReference type="SAM" id="Phobius"/>
    </source>
</evidence>
<proteinExistence type="predicted"/>
<evidence type="ECO:0000259" key="5">
    <source>
        <dbReference type="Pfam" id="PF19300"/>
    </source>
</evidence>
<dbReference type="PANTHER" id="PTHR43163">
    <property type="entry name" value="DIPEPTIDE TRANSPORT SYSTEM PERMEASE PROTEIN DPPB-RELATED"/>
    <property type="match status" value="1"/>
</dbReference>
<evidence type="ECO:0000256" key="2">
    <source>
        <dbReference type="ARBA" id="ARBA00022448"/>
    </source>
</evidence>
<comment type="subcellular location">
    <subcellularLocation>
        <location evidence="1">Cell membrane</location>
        <topology evidence="1">Multi-pass membrane protein</topology>
    </subcellularLocation>
</comment>
<feature type="non-terminal residue" evidence="6">
    <location>
        <position position="126"/>
    </location>
</feature>
<sequence>MRAYIIRRLLLMAPTLLLVSFMVFFLVYLVPGSYIDFLLAQPGTEELDKPALERALGLDAPIMIQYGRWMGFVPQMDGDLNGIFQGNLGESWYYKKPVIDLVAIVWPVTFELGLMGLIIAQLIALP</sequence>